<evidence type="ECO:0000313" key="4">
    <source>
        <dbReference type="Proteomes" id="UP000001307"/>
    </source>
</evidence>
<feature type="region of interest" description="Disordered" evidence="1">
    <location>
        <begin position="263"/>
        <end position="338"/>
    </location>
</feature>
<sequence length="459" mass="53419">MTEIDHYSILGVTQNSSNDEIKKAYRDMARKFHPDKNPSPDANAHFLNIKKAYDTLSSPSERRTYDASRPRQARPRPPHRGDRVFTHTNNRRNPYSRPQKPASHFRSSNNYHFTPPPDSYTRGFNGWSEHNGKWEYKEPEGEPVYKEFMNRMKQNNNANERMRRKTFFAAFDEEERERANDLFRRGQNIRAILVLTWETYHRVNTDRLKSELGAENLFVSQGGGKMVSTLDFLKVAEALKAIDLLQRHYPSISFRWRKGKPETLNISDSENESDVIELSDDEDEVKEVPISGHNQFGRRRRRPADPVEIASSEDESTDDELVEELNRPVSSDFDSENEIRDDYPHHIASEEEFEVIDEFNAANEAFSEARQPPPKEVFREAHQNGQSATYVIPDSEDEFNSSDEERLASPRQDAHNQFNPDEENGDEADDEEEFKPMRFIIRPRSQIPEANPEVILLDD</sequence>
<dbReference type="PANTHER" id="PTHR43096:SF10">
    <property type="entry name" value="CHAPERONE PROTEIN DNAJ A6, CHLOROPLASTIC"/>
    <property type="match status" value="1"/>
</dbReference>
<dbReference type="PANTHER" id="PTHR43096">
    <property type="entry name" value="DNAJ HOMOLOG 1, MITOCHONDRIAL-RELATED"/>
    <property type="match status" value="1"/>
</dbReference>
<dbReference type="EMBL" id="FN653059">
    <property type="protein sequence ID" value="CBY10527.1"/>
    <property type="molecule type" value="Genomic_DNA"/>
</dbReference>
<dbReference type="OrthoDB" id="66964at2759"/>
<feature type="compositionally biased region" description="Basic and acidic residues" evidence="1">
    <location>
        <begin position="403"/>
        <end position="414"/>
    </location>
</feature>
<feature type="domain" description="J" evidence="2">
    <location>
        <begin position="5"/>
        <end position="69"/>
    </location>
</feature>
<dbReference type="GO" id="GO:0051082">
    <property type="term" value="F:unfolded protein binding"/>
    <property type="evidence" value="ECO:0007669"/>
    <property type="project" value="TreeGrafter"/>
</dbReference>
<dbReference type="InParanoid" id="E4XJ84"/>
<dbReference type="PROSITE" id="PS50076">
    <property type="entry name" value="DNAJ_2"/>
    <property type="match status" value="1"/>
</dbReference>
<dbReference type="Proteomes" id="UP000001307">
    <property type="component" value="Unassembled WGS sequence"/>
</dbReference>
<evidence type="ECO:0000256" key="1">
    <source>
        <dbReference type="SAM" id="MobiDB-lite"/>
    </source>
</evidence>
<keyword evidence="4" id="KW-1185">Reference proteome</keyword>
<evidence type="ECO:0000313" key="3">
    <source>
        <dbReference type="EMBL" id="CBY10527.1"/>
    </source>
</evidence>
<proteinExistence type="predicted"/>
<gene>
    <name evidence="3" type="ORF">GSOID_T00012672001</name>
</gene>
<evidence type="ECO:0000259" key="2">
    <source>
        <dbReference type="PROSITE" id="PS50076"/>
    </source>
</evidence>
<organism evidence="3 4">
    <name type="scientific">Oikopleura dioica</name>
    <name type="common">Tunicate</name>
    <dbReference type="NCBI Taxonomy" id="34765"/>
    <lineage>
        <taxon>Eukaryota</taxon>
        <taxon>Metazoa</taxon>
        <taxon>Chordata</taxon>
        <taxon>Tunicata</taxon>
        <taxon>Appendicularia</taxon>
        <taxon>Copelata</taxon>
        <taxon>Oikopleuridae</taxon>
        <taxon>Oikopleura</taxon>
    </lineage>
</organism>
<dbReference type="AlphaFoldDB" id="E4XJ84"/>
<feature type="compositionally biased region" description="Acidic residues" evidence="1">
    <location>
        <begin position="311"/>
        <end position="323"/>
    </location>
</feature>
<dbReference type="CDD" id="cd06257">
    <property type="entry name" value="DnaJ"/>
    <property type="match status" value="1"/>
</dbReference>
<dbReference type="Pfam" id="PF00226">
    <property type="entry name" value="DnaJ"/>
    <property type="match status" value="1"/>
</dbReference>
<dbReference type="GO" id="GO:0042026">
    <property type="term" value="P:protein refolding"/>
    <property type="evidence" value="ECO:0007669"/>
    <property type="project" value="TreeGrafter"/>
</dbReference>
<feature type="region of interest" description="Disordered" evidence="1">
    <location>
        <begin position="52"/>
        <end position="117"/>
    </location>
</feature>
<dbReference type="Gene3D" id="1.10.287.110">
    <property type="entry name" value="DnaJ domain"/>
    <property type="match status" value="1"/>
</dbReference>
<name>E4XJ84_OIKDI</name>
<dbReference type="SMART" id="SM00271">
    <property type="entry name" value="DnaJ"/>
    <property type="match status" value="1"/>
</dbReference>
<dbReference type="SUPFAM" id="SSF46565">
    <property type="entry name" value="Chaperone J-domain"/>
    <property type="match status" value="1"/>
</dbReference>
<dbReference type="PRINTS" id="PR00625">
    <property type="entry name" value="JDOMAIN"/>
</dbReference>
<dbReference type="GO" id="GO:0005737">
    <property type="term" value="C:cytoplasm"/>
    <property type="evidence" value="ECO:0007669"/>
    <property type="project" value="TreeGrafter"/>
</dbReference>
<accession>E4XJ84</accession>
<feature type="compositionally biased region" description="Basic and acidic residues" evidence="1">
    <location>
        <begin position="60"/>
        <end position="69"/>
    </location>
</feature>
<dbReference type="InterPro" id="IPR036869">
    <property type="entry name" value="J_dom_sf"/>
</dbReference>
<feature type="compositionally biased region" description="Acidic residues" evidence="1">
    <location>
        <begin position="420"/>
        <end position="433"/>
    </location>
</feature>
<protein>
    <recommendedName>
        <fullName evidence="2">J domain-containing protein</fullName>
    </recommendedName>
</protein>
<dbReference type="InterPro" id="IPR001623">
    <property type="entry name" value="DnaJ_domain"/>
</dbReference>
<reference evidence="3 4" key="1">
    <citation type="journal article" date="2010" name="Science">
        <title>Plasticity of animal genome architecture unmasked by rapid evolution of a pelagic tunicate.</title>
        <authorList>
            <person name="Denoeud F."/>
            <person name="Henriet S."/>
            <person name="Mungpakdee S."/>
            <person name="Aury J.M."/>
            <person name="Da Silva C."/>
            <person name="Brinkmann H."/>
            <person name="Mikhaleva J."/>
            <person name="Olsen L.C."/>
            <person name="Jubin C."/>
            <person name="Canestro C."/>
            <person name="Bouquet J.M."/>
            <person name="Danks G."/>
            <person name="Poulain J."/>
            <person name="Campsteijn C."/>
            <person name="Adamski M."/>
            <person name="Cross I."/>
            <person name="Yadetie F."/>
            <person name="Muffato M."/>
            <person name="Louis A."/>
            <person name="Butcher S."/>
            <person name="Tsagkogeorga G."/>
            <person name="Konrad A."/>
            <person name="Singh S."/>
            <person name="Jensen M.F."/>
            <person name="Cong E.H."/>
            <person name="Eikeseth-Otteraa H."/>
            <person name="Noel B."/>
            <person name="Anthouard V."/>
            <person name="Porcel B.M."/>
            <person name="Kachouri-Lafond R."/>
            <person name="Nishino A."/>
            <person name="Ugolini M."/>
            <person name="Chourrout P."/>
            <person name="Nishida H."/>
            <person name="Aasland R."/>
            <person name="Huzurbazar S."/>
            <person name="Westhof E."/>
            <person name="Delsuc F."/>
            <person name="Lehrach H."/>
            <person name="Reinhardt R."/>
            <person name="Weissenbach J."/>
            <person name="Roy S.W."/>
            <person name="Artiguenave F."/>
            <person name="Postlethwait J.H."/>
            <person name="Manak J.R."/>
            <person name="Thompson E.M."/>
            <person name="Jaillon O."/>
            <person name="Du Pasquier L."/>
            <person name="Boudinot P."/>
            <person name="Liberles D.A."/>
            <person name="Volff J.N."/>
            <person name="Philippe H."/>
            <person name="Lenhard B."/>
            <person name="Roest Crollius H."/>
            <person name="Wincker P."/>
            <person name="Chourrout D."/>
        </authorList>
    </citation>
    <scope>NUCLEOTIDE SEQUENCE [LARGE SCALE GENOMIC DNA]</scope>
</reference>
<feature type="compositionally biased region" description="Acidic residues" evidence="1">
    <location>
        <begin position="269"/>
        <end position="285"/>
    </location>
</feature>
<feature type="region of interest" description="Disordered" evidence="1">
    <location>
        <begin position="380"/>
        <end position="459"/>
    </location>
</feature>